<keyword evidence="3" id="KW-1185">Reference proteome</keyword>
<dbReference type="EMBL" id="VENP01000015">
    <property type="protein sequence ID" value="TNU75795.1"/>
    <property type="molecule type" value="Genomic_DNA"/>
</dbReference>
<comment type="caution">
    <text evidence="2">The sequence shown here is derived from an EMBL/GenBank/DDBJ whole genome shotgun (WGS) entry which is preliminary data.</text>
</comment>
<evidence type="ECO:0000256" key="1">
    <source>
        <dbReference type="SAM" id="Phobius"/>
    </source>
</evidence>
<organism evidence="2 3">
    <name type="scientific">Miniimonas arenae</name>
    <dbReference type="NCBI Taxonomy" id="676201"/>
    <lineage>
        <taxon>Bacteria</taxon>
        <taxon>Bacillati</taxon>
        <taxon>Actinomycetota</taxon>
        <taxon>Actinomycetes</taxon>
        <taxon>Micrococcales</taxon>
        <taxon>Beutenbergiaceae</taxon>
        <taxon>Miniimonas</taxon>
    </lineage>
</organism>
<dbReference type="Proteomes" id="UP000313849">
    <property type="component" value="Unassembled WGS sequence"/>
</dbReference>
<evidence type="ECO:0000313" key="3">
    <source>
        <dbReference type="Proteomes" id="UP000313849"/>
    </source>
</evidence>
<protein>
    <submittedName>
        <fullName evidence="2">Uncharacterized protein</fullName>
    </submittedName>
</protein>
<keyword evidence="1" id="KW-1133">Transmembrane helix</keyword>
<feature type="transmembrane region" description="Helical" evidence="1">
    <location>
        <begin position="60"/>
        <end position="79"/>
    </location>
</feature>
<accession>A0A5C5BCK2</accession>
<feature type="transmembrane region" description="Helical" evidence="1">
    <location>
        <begin position="91"/>
        <end position="110"/>
    </location>
</feature>
<feature type="transmembrane region" description="Helical" evidence="1">
    <location>
        <begin position="28"/>
        <end position="54"/>
    </location>
</feature>
<gene>
    <name evidence="2" type="ORF">FH969_05730</name>
</gene>
<evidence type="ECO:0000313" key="2">
    <source>
        <dbReference type="EMBL" id="TNU75795.1"/>
    </source>
</evidence>
<sequence length="148" mass="14976">MPAVPTPEEPDPGRVGGIRTRTARPRTLVLAVVLLLLQAIGFAALAVGVLVTTAGDERVASLPVLAFALLAAVAVAAVGRSLWRRRRWARGAAVAWSLLLVLTGLSQLSVNAPVAVGLAVLGLATAAAAVAPATRLALGSGEDDQPHG</sequence>
<keyword evidence="1" id="KW-0472">Membrane</keyword>
<dbReference type="RefSeq" id="WP_139986443.1">
    <property type="nucleotide sequence ID" value="NZ_VENP01000015.1"/>
</dbReference>
<name>A0A5C5BCK2_9MICO</name>
<reference evidence="2 3" key="1">
    <citation type="submission" date="2019-06" db="EMBL/GenBank/DDBJ databases">
        <title>Draft genome sequence of Miniimonas arenae KCTC 19750T isolated from sea sand.</title>
        <authorList>
            <person name="Park S.-J."/>
        </authorList>
    </citation>
    <scope>NUCLEOTIDE SEQUENCE [LARGE SCALE GENOMIC DNA]</scope>
    <source>
        <strain evidence="2 3">KCTC 19750</strain>
    </source>
</reference>
<proteinExistence type="predicted"/>
<keyword evidence="1" id="KW-0812">Transmembrane</keyword>
<dbReference type="AlphaFoldDB" id="A0A5C5BCK2"/>